<evidence type="ECO:0000256" key="3">
    <source>
        <dbReference type="ARBA" id="ARBA00022840"/>
    </source>
</evidence>
<evidence type="ECO:0000313" key="6">
    <source>
        <dbReference type="Proteomes" id="UP001226750"/>
    </source>
</evidence>
<dbReference type="Pfam" id="PF00005">
    <property type="entry name" value="ABC_tran"/>
    <property type="match status" value="1"/>
</dbReference>
<dbReference type="NCBIfam" id="TIGR01727">
    <property type="entry name" value="oligo_HPY"/>
    <property type="match status" value="1"/>
</dbReference>
<evidence type="ECO:0000313" key="5">
    <source>
        <dbReference type="EMBL" id="WIM79776.1"/>
    </source>
</evidence>
<keyword evidence="6" id="KW-1185">Reference proteome</keyword>
<evidence type="ECO:0000256" key="2">
    <source>
        <dbReference type="ARBA" id="ARBA00022741"/>
    </source>
</evidence>
<dbReference type="PANTHER" id="PTHR43776:SF6">
    <property type="entry name" value="DIPEPTIDE TRANSPORT ATP-BINDING PROTEIN DPPF"/>
    <property type="match status" value="1"/>
</dbReference>
<dbReference type="PANTHER" id="PTHR43776">
    <property type="entry name" value="TRANSPORT ATP-BINDING PROTEIN"/>
    <property type="match status" value="1"/>
</dbReference>
<evidence type="ECO:0000256" key="1">
    <source>
        <dbReference type="ARBA" id="ARBA00022448"/>
    </source>
</evidence>
<dbReference type="GO" id="GO:0015833">
    <property type="term" value="P:peptide transport"/>
    <property type="evidence" value="ECO:0007669"/>
    <property type="project" value="InterPro"/>
</dbReference>
<evidence type="ECO:0000259" key="4">
    <source>
        <dbReference type="PROSITE" id="PS50893"/>
    </source>
</evidence>
<dbReference type="PROSITE" id="PS50893">
    <property type="entry name" value="ABC_TRANSPORTER_2"/>
    <property type="match status" value="1"/>
</dbReference>
<dbReference type="AlphaFoldDB" id="A0AAX3XE93"/>
<dbReference type="SMART" id="SM00382">
    <property type="entry name" value="AAA"/>
    <property type="match status" value="1"/>
</dbReference>
<dbReference type="Proteomes" id="UP001226750">
    <property type="component" value="Chromosome"/>
</dbReference>
<proteinExistence type="predicted"/>
<dbReference type="CDD" id="cd03257">
    <property type="entry name" value="ABC_NikE_OppD_transporters"/>
    <property type="match status" value="1"/>
</dbReference>
<keyword evidence="3 5" id="KW-0067">ATP-binding</keyword>
<dbReference type="InterPro" id="IPR027417">
    <property type="entry name" value="P-loop_NTPase"/>
</dbReference>
<dbReference type="InterPro" id="IPR017871">
    <property type="entry name" value="ABC_transporter-like_CS"/>
</dbReference>
<dbReference type="InterPro" id="IPR050319">
    <property type="entry name" value="ABC_transp_ATP-bind"/>
</dbReference>
<dbReference type="InterPro" id="IPR003439">
    <property type="entry name" value="ABC_transporter-like_ATP-bd"/>
</dbReference>
<dbReference type="Pfam" id="PF08352">
    <property type="entry name" value="oligo_HPY"/>
    <property type="match status" value="1"/>
</dbReference>
<keyword evidence="1" id="KW-0813">Transport</keyword>
<dbReference type="GO" id="GO:0016887">
    <property type="term" value="F:ATP hydrolysis activity"/>
    <property type="evidence" value="ECO:0007669"/>
    <property type="project" value="InterPro"/>
</dbReference>
<dbReference type="SUPFAM" id="SSF52540">
    <property type="entry name" value="P-loop containing nucleoside triphosphate hydrolases"/>
    <property type="match status" value="1"/>
</dbReference>
<dbReference type="PROSITE" id="PS00211">
    <property type="entry name" value="ABC_TRANSPORTER_1"/>
    <property type="match status" value="1"/>
</dbReference>
<feature type="domain" description="ABC transporter" evidence="4">
    <location>
        <begin position="17"/>
        <end position="266"/>
    </location>
</feature>
<sequence length="334" mass="37416">MSDKQTTTQTAADAPLLEAINLKKYYPVKKGFFAPVQYVKALDGVSFKLQRGKTLAVVGESGCGKSTLGRLLTMIENPTEGELYYQGQNFLVKDNETVKLRRQKIQIVFQNPYASLNPRKKIGTILDEPLKINTNLSKAQRKEAVLSIMEKVGLRPEFYDRYPHMFSGGQRQRIAIARGLMLNPDIVVADEPVSALDVSVRAQVLNLMMELQETLGLSYVFISHDLSVVEHISDEVMVMYLGRCVEQGTTEQIFGNPRHPYTKALLSATPRLSPELRRERIKLSGELPSPLNPPKGCAFNARCQFATEQCQQQQPALKTYSDGVKIACFMVNDN</sequence>
<dbReference type="Gene3D" id="3.40.50.300">
    <property type="entry name" value="P-loop containing nucleotide triphosphate hydrolases"/>
    <property type="match status" value="1"/>
</dbReference>
<dbReference type="EMBL" id="CP126975">
    <property type="protein sequence ID" value="WIM79776.1"/>
    <property type="molecule type" value="Genomic_DNA"/>
</dbReference>
<dbReference type="InterPro" id="IPR003593">
    <property type="entry name" value="AAA+_ATPase"/>
</dbReference>
<dbReference type="InterPro" id="IPR013563">
    <property type="entry name" value="Oligopep_ABC_C"/>
</dbReference>
<dbReference type="GO" id="GO:0055085">
    <property type="term" value="P:transmembrane transport"/>
    <property type="evidence" value="ECO:0007669"/>
    <property type="project" value="UniProtKB-ARBA"/>
</dbReference>
<dbReference type="NCBIfam" id="NF008453">
    <property type="entry name" value="PRK11308.1"/>
    <property type="match status" value="1"/>
</dbReference>
<gene>
    <name evidence="5" type="ORF">QP018_00520</name>
</gene>
<dbReference type="FunFam" id="3.40.50.300:FF:000016">
    <property type="entry name" value="Oligopeptide ABC transporter ATP-binding component"/>
    <property type="match status" value="1"/>
</dbReference>
<accession>A0AAX3XE93</accession>
<dbReference type="RefSeq" id="WP_285091336.1">
    <property type="nucleotide sequence ID" value="NZ_CP126975.1"/>
</dbReference>
<reference evidence="5 6" key="1">
    <citation type="submission" date="2023-06" db="EMBL/GenBank/DDBJ databases">
        <title>Complete Genome Sequence of Gallibacterium anatis Strain BJF12, Isolated from a chicken with diarrhea.</title>
        <authorList>
            <person name="Guo F."/>
            <person name="Bu W."/>
            <person name="Xu F."/>
            <person name="Wen T."/>
        </authorList>
    </citation>
    <scope>NUCLEOTIDE SEQUENCE [LARGE SCALE GENOMIC DNA]</scope>
    <source>
        <strain evidence="5 6">BJF12</strain>
    </source>
</reference>
<organism evidence="5 6">
    <name type="scientific">Gallibacterium anatis</name>
    <dbReference type="NCBI Taxonomy" id="750"/>
    <lineage>
        <taxon>Bacteria</taxon>
        <taxon>Pseudomonadati</taxon>
        <taxon>Pseudomonadota</taxon>
        <taxon>Gammaproteobacteria</taxon>
        <taxon>Pasteurellales</taxon>
        <taxon>Pasteurellaceae</taxon>
        <taxon>Gallibacterium</taxon>
    </lineage>
</organism>
<keyword evidence="2" id="KW-0547">Nucleotide-binding</keyword>
<name>A0AAX3XE93_9PAST</name>
<dbReference type="GO" id="GO:0005524">
    <property type="term" value="F:ATP binding"/>
    <property type="evidence" value="ECO:0007669"/>
    <property type="project" value="UniProtKB-KW"/>
</dbReference>
<protein>
    <submittedName>
        <fullName evidence="5">Peptide ABC transporter ATP-binding protein</fullName>
    </submittedName>
</protein>